<evidence type="ECO:0000259" key="3">
    <source>
        <dbReference type="Pfam" id="PF09027"/>
    </source>
</evidence>
<sequence>MANLSFEMLVTQLVQQLFHPNPNQLWVRTQLLCPLVSWFHPWKRSGVGLAHPCGPESAFLRTGSGVLVQGKTRCGCSISIHISAPLKGSLQHIGHGDLIPEHGWRGQESGSHVVRTLIRWKKLTVAMVTLWLHSGGSGRLLHLSSNSLVCLSAHEGTRRNLTPSAFTCGSSSRGDPANIMGVCS</sequence>
<accession>A0A9N7UA55</accession>
<comment type="subcellular location">
    <subcellularLocation>
        <location evidence="1">Cytoplasm</location>
    </subcellularLocation>
</comment>
<dbReference type="InterPro" id="IPR015116">
    <property type="entry name" value="Cdc42-bd-like"/>
</dbReference>
<evidence type="ECO:0000256" key="1">
    <source>
        <dbReference type="ARBA" id="ARBA00004496"/>
    </source>
</evidence>
<comment type="caution">
    <text evidence="4">The sequence shown here is derived from an EMBL/GenBank/DDBJ whole genome shotgun (WGS) entry which is preliminary data.</text>
</comment>
<keyword evidence="2" id="KW-0963">Cytoplasm</keyword>
<evidence type="ECO:0000313" key="4">
    <source>
        <dbReference type="EMBL" id="CAB1426892.1"/>
    </source>
</evidence>
<dbReference type="Proteomes" id="UP001153269">
    <property type="component" value="Unassembled WGS sequence"/>
</dbReference>
<dbReference type="GO" id="GO:0005737">
    <property type="term" value="C:cytoplasm"/>
    <property type="evidence" value="ECO:0007669"/>
    <property type="project" value="UniProtKB-SubCell"/>
</dbReference>
<keyword evidence="5" id="KW-1185">Reference proteome</keyword>
<dbReference type="Gene3D" id="4.10.680.10">
    <property type="entry name" value="Cdc42-like binding domain"/>
    <property type="match status" value="1"/>
</dbReference>
<dbReference type="EMBL" id="CADEAL010000924">
    <property type="protein sequence ID" value="CAB1426892.1"/>
    <property type="molecule type" value="Genomic_DNA"/>
</dbReference>
<evidence type="ECO:0000313" key="5">
    <source>
        <dbReference type="Proteomes" id="UP001153269"/>
    </source>
</evidence>
<gene>
    <name evidence="4" type="ORF">PLEPLA_LOCUS14830</name>
</gene>
<dbReference type="AlphaFoldDB" id="A0A9N7UA55"/>
<protein>
    <recommendedName>
        <fullName evidence="3">Cdc42 binding domain-containing protein</fullName>
    </recommendedName>
</protein>
<feature type="domain" description="Cdc42 binding" evidence="3">
    <location>
        <begin position="81"/>
        <end position="104"/>
    </location>
</feature>
<reference evidence="4" key="1">
    <citation type="submission" date="2020-03" db="EMBL/GenBank/DDBJ databases">
        <authorList>
            <person name="Weist P."/>
        </authorList>
    </citation>
    <scope>NUCLEOTIDE SEQUENCE</scope>
</reference>
<proteinExistence type="predicted"/>
<name>A0A9N7UA55_PLEPL</name>
<organism evidence="4 5">
    <name type="scientific">Pleuronectes platessa</name>
    <name type="common">European plaice</name>
    <dbReference type="NCBI Taxonomy" id="8262"/>
    <lineage>
        <taxon>Eukaryota</taxon>
        <taxon>Metazoa</taxon>
        <taxon>Chordata</taxon>
        <taxon>Craniata</taxon>
        <taxon>Vertebrata</taxon>
        <taxon>Euteleostomi</taxon>
        <taxon>Actinopterygii</taxon>
        <taxon>Neopterygii</taxon>
        <taxon>Teleostei</taxon>
        <taxon>Neoteleostei</taxon>
        <taxon>Acanthomorphata</taxon>
        <taxon>Carangaria</taxon>
        <taxon>Pleuronectiformes</taxon>
        <taxon>Pleuronectoidei</taxon>
        <taxon>Pleuronectidae</taxon>
        <taxon>Pleuronectes</taxon>
    </lineage>
</organism>
<dbReference type="Pfam" id="PF09027">
    <property type="entry name" value="GTPase_binding"/>
    <property type="match status" value="1"/>
</dbReference>
<evidence type="ECO:0000256" key="2">
    <source>
        <dbReference type="ARBA" id="ARBA00022490"/>
    </source>
</evidence>
<dbReference type="InterPro" id="IPR037085">
    <property type="entry name" value="Cdc42-bd-like_dom_sf"/>
</dbReference>